<name>A0ACC1LNE3_9FUNG</name>
<dbReference type="EMBL" id="JANBUP010000239">
    <property type="protein sequence ID" value="KAJ2812360.1"/>
    <property type="molecule type" value="Genomic_DNA"/>
</dbReference>
<evidence type="ECO:0000313" key="1">
    <source>
        <dbReference type="EMBL" id="KAJ2812360.1"/>
    </source>
</evidence>
<reference evidence="1" key="1">
    <citation type="submission" date="2022-07" db="EMBL/GenBank/DDBJ databases">
        <title>Phylogenomic reconstructions and comparative analyses of Kickxellomycotina fungi.</title>
        <authorList>
            <person name="Reynolds N.K."/>
            <person name="Stajich J.E."/>
            <person name="Barry K."/>
            <person name="Grigoriev I.V."/>
            <person name="Crous P."/>
            <person name="Smith M.E."/>
        </authorList>
    </citation>
    <scope>NUCLEOTIDE SEQUENCE</scope>
    <source>
        <strain evidence="1">CBS 102833</strain>
    </source>
</reference>
<organism evidence="1 2">
    <name type="scientific">Coemansia furcata</name>
    <dbReference type="NCBI Taxonomy" id="417177"/>
    <lineage>
        <taxon>Eukaryota</taxon>
        <taxon>Fungi</taxon>
        <taxon>Fungi incertae sedis</taxon>
        <taxon>Zoopagomycota</taxon>
        <taxon>Kickxellomycotina</taxon>
        <taxon>Kickxellomycetes</taxon>
        <taxon>Kickxellales</taxon>
        <taxon>Kickxellaceae</taxon>
        <taxon>Coemansia</taxon>
    </lineage>
</organism>
<gene>
    <name evidence="1" type="ORF">H4S07_001454</name>
</gene>
<dbReference type="Proteomes" id="UP001140096">
    <property type="component" value="Unassembled WGS sequence"/>
</dbReference>
<protein>
    <submittedName>
        <fullName evidence="1">Uncharacterized protein</fullName>
    </submittedName>
</protein>
<evidence type="ECO:0000313" key="2">
    <source>
        <dbReference type="Proteomes" id="UP001140096"/>
    </source>
</evidence>
<keyword evidence="2" id="KW-1185">Reference proteome</keyword>
<sequence>MASTHGILGDWAIASYALSISSIITSAISLIFVIGYTSWDRLYLGRTSFRLSASIAASSLISAACRLCASHPALMASQSETRLRILLWLQSGGDLCVGFLAMAISLHLLLTVLMRKLYIARRLQQWYEALAVFLALLISHPILYMYKVEWDPRLEMLVFDGALPLYSKMQWPAYLIWVLLAMVFCLAASIGIVYILRFSPPINGKHNSSISSGPRTPSASERSATWEELTLSPVRGQNNDGMRSIALRIACYGAIPLVAQLWSVVCSLSSYSATWVYGMAYVMPNTSGLLCLALLIINPAWDEDRQRLGNWIRYRGKERRREELRLDFAKLDASTIHLSPYQSRQCSVSND</sequence>
<comment type="caution">
    <text evidence="1">The sequence shown here is derived from an EMBL/GenBank/DDBJ whole genome shotgun (WGS) entry which is preliminary data.</text>
</comment>
<accession>A0ACC1LNE3</accession>
<proteinExistence type="predicted"/>